<feature type="region of interest" description="Disordered" evidence="1">
    <location>
        <begin position="42"/>
        <end position="117"/>
    </location>
</feature>
<proteinExistence type="predicted"/>
<protein>
    <submittedName>
        <fullName evidence="2">Uncharacterized protein</fullName>
    </submittedName>
</protein>
<dbReference type="OrthoDB" id="6762708at2759"/>
<name>A0A482W5R9_ASBVE</name>
<evidence type="ECO:0000313" key="3">
    <source>
        <dbReference type="Proteomes" id="UP000292052"/>
    </source>
</evidence>
<feature type="compositionally biased region" description="Low complexity" evidence="1">
    <location>
        <begin position="42"/>
        <end position="65"/>
    </location>
</feature>
<dbReference type="EMBL" id="QDEB01025965">
    <property type="protein sequence ID" value="RZC40471.1"/>
    <property type="molecule type" value="Genomic_DNA"/>
</dbReference>
<evidence type="ECO:0000256" key="1">
    <source>
        <dbReference type="SAM" id="MobiDB-lite"/>
    </source>
</evidence>
<sequence length="217" mass="23993">MYVIFPADEVVYLSYGRVIYIPSSPPANRVTIPIRTSLSTGSYTSYPSVPSTSTSSTKSRQSTASEPVFQVNKLKPVSSSKSLNQPSTSREKSPSEVAPVRPSRKKKLKVALEAKAPQRKQSYSDFLAVNREKSPKLPNQTPPEKSPSIRIFRGKSASPKNLGRNRTPLDFDLLFKREASPAKLSVRSLEENIPKPIGKTRLTPGESSALHLTRSFY</sequence>
<dbReference type="Proteomes" id="UP000292052">
    <property type="component" value="Unassembled WGS sequence"/>
</dbReference>
<keyword evidence="3" id="KW-1185">Reference proteome</keyword>
<accession>A0A482W5R9</accession>
<feature type="region of interest" description="Disordered" evidence="1">
    <location>
        <begin position="131"/>
        <end position="164"/>
    </location>
</feature>
<evidence type="ECO:0000313" key="2">
    <source>
        <dbReference type="EMBL" id="RZC40471.1"/>
    </source>
</evidence>
<gene>
    <name evidence="2" type="ORF">BDFB_014452</name>
</gene>
<reference evidence="2 3" key="1">
    <citation type="submission" date="2017-03" db="EMBL/GenBank/DDBJ databases">
        <title>Genome of the blue death feigning beetle - Asbolus verrucosus.</title>
        <authorList>
            <person name="Rider S.D."/>
        </authorList>
    </citation>
    <scope>NUCLEOTIDE SEQUENCE [LARGE SCALE GENOMIC DNA]</scope>
    <source>
        <strain evidence="2">Butters</strain>
        <tissue evidence="2">Head and leg muscle</tissue>
    </source>
</reference>
<feature type="compositionally biased region" description="Polar residues" evidence="1">
    <location>
        <begin position="77"/>
        <end position="88"/>
    </location>
</feature>
<dbReference type="AlphaFoldDB" id="A0A482W5R9"/>
<comment type="caution">
    <text evidence="2">The sequence shown here is derived from an EMBL/GenBank/DDBJ whole genome shotgun (WGS) entry which is preliminary data.</text>
</comment>
<organism evidence="2 3">
    <name type="scientific">Asbolus verrucosus</name>
    <name type="common">Desert ironclad beetle</name>
    <dbReference type="NCBI Taxonomy" id="1661398"/>
    <lineage>
        <taxon>Eukaryota</taxon>
        <taxon>Metazoa</taxon>
        <taxon>Ecdysozoa</taxon>
        <taxon>Arthropoda</taxon>
        <taxon>Hexapoda</taxon>
        <taxon>Insecta</taxon>
        <taxon>Pterygota</taxon>
        <taxon>Neoptera</taxon>
        <taxon>Endopterygota</taxon>
        <taxon>Coleoptera</taxon>
        <taxon>Polyphaga</taxon>
        <taxon>Cucujiformia</taxon>
        <taxon>Tenebrionidae</taxon>
        <taxon>Pimeliinae</taxon>
        <taxon>Asbolus</taxon>
    </lineage>
</organism>